<evidence type="ECO:0000313" key="1">
    <source>
        <dbReference type="EMBL" id="SDU87268.1"/>
    </source>
</evidence>
<dbReference type="OrthoDB" id="537501at2"/>
<dbReference type="PANTHER" id="PTHR39757">
    <property type="match status" value="1"/>
</dbReference>
<sequence length="396" mass="43040">MTATRTQVAVLGLGPAGRSVAHRLAAAGVDVVAVDANPHRRWTPTYAAWDDELPAWLPASVVATRTPHPRAWAGGEHRLERTYDVLSTSRLQDSLDLRGVDVRDATVLDADAHRVRTGTGEVVEADLVLDARGSRVSTERAAQTAYGLVLPHERAAPAGGPWFMDWRDDWRGEGGAGVEAPPSFLYAVPLDERTTLLEETCLVGRPALGLRELQRRLERRLAARGVVLDGTERVERVRFSVEPDPRASRPARQAPPDRPVALGARAGLMHPATGYSVALALRLAEDVAQAVAGGRDVWSVVWPARARRVQQLRDMGLTTLLRLPHGGVEQFFAAFFALPPDRQRAYLSDRTDPIGTAAAMMRMARTLPPQLTAVAVGSALPRWGRHSGTTRRARGA</sequence>
<dbReference type="Proteomes" id="UP000198825">
    <property type="component" value="Chromosome I"/>
</dbReference>
<dbReference type="Gene3D" id="3.50.50.60">
    <property type="entry name" value="FAD/NAD(P)-binding domain"/>
    <property type="match status" value="1"/>
</dbReference>
<proteinExistence type="predicted"/>
<dbReference type="RefSeq" id="WP_091073712.1">
    <property type="nucleotide sequence ID" value="NZ_LT629799.1"/>
</dbReference>
<dbReference type="Pfam" id="PF05834">
    <property type="entry name" value="Lycopene_cycl"/>
    <property type="match status" value="1"/>
</dbReference>
<protein>
    <submittedName>
        <fullName evidence="1">Lycopene beta-cyclase</fullName>
    </submittedName>
</protein>
<dbReference type="STRING" id="546874.SAMN04488544_1267"/>
<organism evidence="1 2">
    <name type="scientific">Microlunatus sagamiharensis</name>
    <dbReference type="NCBI Taxonomy" id="546874"/>
    <lineage>
        <taxon>Bacteria</taxon>
        <taxon>Bacillati</taxon>
        <taxon>Actinomycetota</taxon>
        <taxon>Actinomycetes</taxon>
        <taxon>Propionibacteriales</taxon>
        <taxon>Propionibacteriaceae</taxon>
        <taxon>Microlunatus</taxon>
    </lineage>
</organism>
<gene>
    <name evidence="1" type="ORF">SAMN04488544_1267</name>
</gene>
<dbReference type="AlphaFoldDB" id="A0A1H2M2V7"/>
<dbReference type="SUPFAM" id="SSF51905">
    <property type="entry name" value="FAD/NAD(P)-binding domain"/>
    <property type="match status" value="1"/>
</dbReference>
<dbReference type="EMBL" id="LT629799">
    <property type="protein sequence ID" value="SDU87268.1"/>
    <property type="molecule type" value="Genomic_DNA"/>
</dbReference>
<keyword evidence="2" id="KW-1185">Reference proteome</keyword>
<evidence type="ECO:0000313" key="2">
    <source>
        <dbReference type="Proteomes" id="UP000198825"/>
    </source>
</evidence>
<dbReference type="PANTHER" id="PTHR39757:SF5">
    <property type="entry name" value="OS02G0190600 PROTEIN"/>
    <property type="match status" value="1"/>
</dbReference>
<reference evidence="2" key="1">
    <citation type="submission" date="2016-10" db="EMBL/GenBank/DDBJ databases">
        <authorList>
            <person name="Varghese N."/>
            <person name="Submissions S."/>
        </authorList>
    </citation>
    <scope>NUCLEOTIDE SEQUENCE [LARGE SCALE GENOMIC DNA]</scope>
    <source>
        <strain evidence="2">DSM 21743</strain>
    </source>
</reference>
<dbReference type="InterPro" id="IPR036188">
    <property type="entry name" value="FAD/NAD-bd_sf"/>
</dbReference>
<accession>A0A1H2M2V7</accession>
<name>A0A1H2M2V7_9ACTN</name>